<dbReference type="SUPFAM" id="SSF53098">
    <property type="entry name" value="Ribonuclease H-like"/>
    <property type="match status" value="1"/>
</dbReference>
<feature type="compositionally biased region" description="Polar residues" evidence="1">
    <location>
        <begin position="167"/>
        <end position="180"/>
    </location>
</feature>
<dbReference type="GO" id="GO:0003676">
    <property type="term" value="F:nucleic acid binding"/>
    <property type="evidence" value="ECO:0007669"/>
    <property type="project" value="InterPro"/>
</dbReference>
<feature type="compositionally biased region" description="Basic residues" evidence="1">
    <location>
        <begin position="86"/>
        <end position="96"/>
    </location>
</feature>
<feature type="compositionally biased region" description="Basic residues" evidence="1">
    <location>
        <begin position="229"/>
        <end position="249"/>
    </location>
</feature>
<dbReference type="Gene3D" id="3.30.420.10">
    <property type="entry name" value="Ribonuclease H-like superfamily/Ribonuclease H"/>
    <property type="match status" value="1"/>
</dbReference>
<feature type="region of interest" description="Disordered" evidence="1">
    <location>
        <begin position="212"/>
        <end position="249"/>
    </location>
</feature>
<feature type="non-terminal residue" evidence="3">
    <location>
        <position position="2500"/>
    </location>
</feature>
<dbReference type="InterPro" id="IPR001584">
    <property type="entry name" value="Integrase_cat-core"/>
</dbReference>
<feature type="compositionally biased region" description="Polar residues" evidence="1">
    <location>
        <begin position="464"/>
        <end position="478"/>
    </location>
</feature>
<evidence type="ECO:0000313" key="3">
    <source>
        <dbReference type="EMBL" id="CAE7361245.1"/>
    </source>
</evidence>
<dbReference type="InterPro" id="IPR013103">
    <property type="entry name" value="RVT_2"/>
</dbReference>
<dbReference type="GO" id="GO:0015074">
    <property type="term" value="P:DNA integration"/>
    <property type="evidence" value="ECO:0007669"/>
    <property type="project" value="InterPro"/>
</dbReference>
<feature type="compositionally biased region" description="Basic and acidic residues" evidence="1">
    <location>
        <begin position="1746"/>
        <end position="1756"/>
    </location>
</feature>
<comment type="caution">
    <text evidence="3">The sequence shown here is derived from an EMBL/GenBank/DDBJ whole genome shotgun (WGS) entry which is preliminary data.</text>
</comment>
<organism evidence="3 4">
    <name type="scientific">Symbiodinium necroappetens</name>
    <dbReference type="NCBI Taxonomy" id="1628268"/>
    <lineage>
        <taxon>Eukaryota</taxon>
        <taxon>Sar</taxon>
        <taxon>Alveolata</taxon>
        <taxon>Dinophyceae</taxon>
        <taxon>Suessiales</taxon>
        <taxon>Symbiodiniaceae</taxon>
        <taxon>Symbiodinium</taxon>
    </lineage>
</organism>
<feature type="domain" description="Integrase catalytic" evidence="2">
    <location>
        <begin position="1307"/>
        <end position="1482"/>
    </location>
</feature>
<dbReference type="PROSITE" id="PS50994">
    <property type="entry name" value="INTEGRASE"/>
    <property type="match status" value="1"/>
</dbReference>
<dbReference type="InterPro" id="IPR012337">
    <property type="entry name" value="RNaseH-like_sf"/>
</dbReference>
<proteinExistence type="predicted"/>
<dbReference type="OrthoDB" id="414164at2759"/>
<gene>
    <name evidence="3" type="primary">RE2</name>
    <name evidence="3" type="ORF">SNEC2469_LOCUS9537</name>
</gene>
<dbReference type="EMBL" id="CAJNJA010015403">
    <property type="protein sequence ID" value="CAE7361245.1"/>
    <property type="molecule type" value="Genomic_DNA"/>
</dbReference>
<name>A0A812PQ71_9DINO</name>
<feature type="region of interest" description="Disordered" evidence="1">
    <location>
        <begin position="1702"/>
        <end position="1809"/>
    </location>
</feature>
<dbReference type="Proteomes" id="UP000601435">
    <property type="component" value="Unassembled WGS sequence"/>
</dbReference>
<dbReference type="InterPro" id="IPR036397">
    <property type="entry name" value="RNaseH_sf"/>
</dbReference>
<evidence type="ECO:0000256" key="1">
    <source>
        <dbReference type="SAM" id="MobiDB-lite"/>
    </source>
</evidence>
<keyword evidence="4" id="KW-1185">Reference proteome</keyword>
<feature type="region of interest" description="Disordered" evidence="1">
    <location>
        <begin position="161"/>
        <end position="181"/>
    </location>
</feature>
<sequence>DFKRLEEVLDGATVPAHIRAMMLLTFGGLDMKEQLNVLSSVGNEYDFKKIGHALRIQYPNCAGKPVFRKDYLGAGRSSGPTSAMKPRLKGHPKGKGRGYILAVQEDDTTDDPGDASEAYLDEFADPAEDDEAFFANDLPEDHGEQDFTEDDIADALATVMQNKKRSAPSSKGNPGKTQSFGFRAQGELSIDQKARENRKQAVKFLKQVTPCTSCGQRGHWQGDDECPNKKRGKGTPTPKRKGGSPKKKPATNLFVLHEALEQDYAEEPDGQYFVVGAPPGNADNLQAERSEHHTKHHEHCEHHTFEQYREQAHDLPFDNLFEAQSTPDHEVLMTLKTDICHHAAYNGGKEKKFLRAANGHTRTVQCKEDECGRSVLSAKRKEPVELWGFLVQIALCTLWGSKARSRAFWQRISTVTLEHQEEKDKKQLLDIRVQLSSEGPLGEPPSGRSSPWQVLSPPGRPTQGPMSTRATGSEQPGRTTEGGYPMAKIVRPGAVGLPTWLYGIKVGPGEALPDFPMLGDSDRDILHPLPCDMDLCGTSTPFCGVTFDQLGSKAEYSWYCQQVLTFALENQPMQPETYRLAFYLFGRVRLIQQALEREHGTYARRGEKRTSRPSDMISTRTLRVPISTDPNRPDMAAEHDCEVMVVTPADSPAAPSQSSDEWQLVAPDGAPEVYVTCSEDPPGLAILDSGCTRTMHGSTWAARFEEALKEKGLDFETMARTQTFRAVGGEIRSTTAKVYPIGIDKVHGKMFSAEELGTVMDIGRGVVSFNAIGVKDLPLVKTKKGHLAVNLLDFNPDQLTDFNAIQHGPEDNDDGKQEPTEEDMADYLQYHGYPEEHGVPEGWNPDDWSDYRDELDFMRRDVEGYERFLAELGPDHGPNLSEGDVTEDTSYFQEAIATHPAHKRRATTRKSKKLFALSQALDGDDWQRRQVLRGEPGRPKGPPYGKTWLKQLFACQLGFSLALATLGMIIGTPLSYHDGGWDPTTKPGRKQLAQDLKAEDPYVLVVGDPGEAFHDFKIVGLDLNRAGLRISLADLVTEHKERVLKTIDKIVGDRVKSNRHVFIQQPPGHDWTNEPILANVGGMIKRGELLRLELSGQLLEISAGTADQTHTFFTTILVAEDSFLAYAAGATQPHGLGNERPPKLTEIFLETLVQQAAVEHYAANGVQEAFPTAVPPTPKRRRRARPTALEDEYSAPPVYVRPEAPAVPVDDDPALSSLLPSGGDDAGARAQQVQQLDPVLNQTESQRRANWLPVDPELRRTIRHLHIQFGRCTNVTLQRILRRQGARTEAIRACDHFGCDVCGDTLRRRRPKAVRLPNKYVFNAHLMLDVFYAKDISGTNYAFLNIVCDATGFQVVTCLGEAQGPPATRAVLRHFLGSWSSWAGLPESLQVDRGKEYLALFSDYLKQFGVEQEVMPLEAPWKNGRVERAGGLWKEIFAKTVLEMEVNGLDDVQTTAAVVTQVRNSHPRTSGYSPVQWVLGIPELRVPGSLLADPERERLEVMESAEDPSSAMSRTLGLREAAKVATIRMDSDSRVRRALLRKSTPTRGPYPVGSYVYFYRAQAQPGTSRTYRWHGPARVIGVEVRNQRRQQDPEPPTDGGQPHTYWLRYGATVVLVTGEQLRFASEDELLAAHMVPQEALEPPYARGARNYVDMRPALGTIPPPLEQEEERPPPNSLSTPSVVVPGTNISVLPQVLPPIIEGTNEGGSLDNIGAAGDNAVPRDPQQDQRTGGPEMEQQVPVNNGDDAVHRDPEQDQRTGGPGTVVDQNMSRRSSEAITEPEPYPTPSFRPAEAPQAQLPPQPAVPDQGTAAYRPVRQPLLRQQRGQDQAGPYAAEEADCLGDAGSMWDDADLPEVVRAANLKRMVKDYGDCPDGILEGDFFGGTSSEEGDPDTLPVESPADVLLTGKAVKSEVKLKELSQGDREKFDASMAKEWASWQKFGAVEKLTDEQIKQLPPDTQIIGTRWVHTDKNAKPRLLATYLSKRTGKSKAQIEKEFPFEAKSRLVVQGCQENPQDIRSDSPTASLLAFNLVCAIAVMKNWLVTACDASTAYLQSQGISRLLILRPPRPPPPGIDIHDLLRAKGSIYGTKDAGRSWWKKLFKTLKKHGWMMSKIEAALFILSKGGSLLGVLITHVDDLFSAGEGPEYEATIKEMEVELHLKVKKGEFRFCGKNVVQKQGYIELDQFDAIEGIEYMALSADRRKQLGSPLSESEKSAFRGLIGQMGWVCRQSRPDIMVNVSLASQTMGNPTIKDVVNLNKAVKMLKETSDATWRFCQSDLTLEDAVVFCFADSSFSNGPGMKSQCGYVIGFTSGEITKGKTTPLYILETYSGGIKRVCRSTLAAEANGFLMGVEAAEYLRSILMEILHPDILLRDLESEFLKSKIACFTDAKSLEQTLNKDAGQPQDKRVRILVAQIKEILGGPDYENDASAYAIWVDTSQMLADVLTKAGCEREALLSALREGCWTLEPTESAKQKKLMIRAGRHARKAASKTRTGENPPA</sequence>
<feature type="region of interest" description="Disordered" evidence="1">
    <location>
        <begin position="1584"/>
        <end position="1603"/>
    </location>
</feature>
<feature type="region of interest" description="Disordered" evidence="1">
    <location>
        <begin position="76"/>
        <end position="96"/>
    </location>
</feature>
<feature type="region of interest" description="Disordered" evidence="1">
    <location>
        <begin position="1655"/>
        <end position="1682"/>
    </location>
</feature>
<evidence type="ECO:0000313" key="4">
    <source>
        <dbReference type="Proteomes" id="UP000601435"/>
    </source>
</evidence>
<reference evidence="3" key="1">
    <citation type="submission" date="2021-02" db="EMBL/GenBank/DDBJ databases">
        <authorList>
            <person name="Dougan E. K."/>
            <person name="Rhodes N."/>
            <person name="Thang M."/>
            <person name="Chan C."/>
        </authorList>
    </citation>
    <scope>NUCLEOTIDE SEQUENCE</scope>
</reference>
<dbReference type="Pfam" id="PF07727">
    <property type="entry name" value="RVT_2"/>
    <property type="match status" value="1"/>
</dbReference>
<evidence type="ECO:0000259" key="2">
    <source>
        <dbReference type="PROSITE" id="PS50994"/>
    </source>
</evidence>
<accession>A0A812PQ71</accession>
<feature type="region of interest" description="Disordered" evidence="1">
    <location>
        <begin position="437"/>
        <end position="485"/>
    </location>
</feature>
<feature type="region of interest" description="Disordered" evidence="1">
    <location>
        <begin position="1170"/>
        <end position="1231"/>
    </location>
</feature>
<protein>
    <submittedName>
        <fullName evidence="3">RE2 protein</fullName>
    </submittedName>
</protein>